<dbReference type="PANTHER" id="PTHR33055">
    <property type="entry name" value="TRANSPOSASE FOR INSERTION SEQUENCE ELEMENT IS1111A"/>
    <property type="match status" value="1"/>
</dbReference>
<reference evidence="3 5" key="1">
    <citation type="submission" date="2019-06" db="EMBL/GenBank/DDBJ databases">
        <title>Genome analyses of bacteria isolated from kimchi.</title>
        <authorList>
            <person name="Lee S."/>
            <person name="Ahn S."/>
            <person name="Roh S."/>
        </authorList>
    </citation>
    <scope>NUCLEOTIDE SEQUENCE [LARGE SCALE GENOMIC DNA]</scope>
    <source>
        <strain evidence="3 5">CBA3616</strain>
    </source>
</reference>
<dbReference type="InterPro" id="IPR002525">
    <property type="entry name" value="Transp_IS110-like_N"/>
</dbReference>
<feature type="domain" description="Transposase IS110-like N-terminal" evidence="1">
    <location>
        <begin position="6"/>
        <end position="155"/>
    </location>
</feature>
<accession>A0A5B8TCV7</accession>
<dbReference type="RefSeq" id="WP_146988438.1">
    <property type="nucleotide sequence ID" value="NZ_CP042392.1"/>
</dbReference>
<feature type="domain" description="Transposase IS116/IS110/IS902 C-terminal" evidence="2">
    <location>
        <begin position="267"/>
        <end position="344"/>
    </location>
</feature>
<proteinExistence type="predicted"/>
<dbReference type="InterPro" id="IPR003346">
    <property type="entry name" value="Transposase_20"/>
</dbReference>
<evidence type="ECO:0000259" key="2">
    <source>
        <dbReference type="Pfam" id="PF02371"/>
    </source>
</evidence>
<gene>
    <name evidence="3" type="ORF">FGL77_04125</name>
    <name evidence="4" type="ORF">FGL77_04210</name>
</gene>
<dbReference type="Pfam" id="PF02371">
    <property type="entry name" value="Transposase_20"/>
    <property type="match status" value="1"/>
</dbReference>
<dbReference type="Pfam" id="PF01548">
    <property type="entry name" value="DEDD_Tnp_IS110"/>
    <property type="match status" value="1"/>
</dbReference>
<evidence type="ECO:0000313" key="5">
    <source>
        <dbReference type="Proteomes" id="UP000321772"/>
    </source>
</evidence>
<dbReference type="GO" id="GO:0004803">
    <property type="term" value="F:transposase activity"/>
    <property type="evidence" value="ECO:0007669"/>
    <property type="project" value="InterPro"/>
</dbReference>
<dbReference type="GO" id="GO:0003677">
    <property type="term" value="F:DNA binding"/>
    <property type="evidence" value="ECO:0007669"/>
    <property type="project" value="InterPro"/>
</dbReference>
<sequence length="403" mass="45562">MECIFGIDVSKATANVAVLVDDSVVKQFIVATDRGGFQTLSDELNSFKSPLIIFEATGIYSRPLRAFLQRDGWQYTEINPLAAKKAMDSLRNNKTDALDAIRLARAMAKNHYKATFQEQPVYTELRDLERTYQQHNEDLVQNKNRLHRELQLTFPEIEQFLSKTDGSLYWHIVERFPHPQLVLGYDVNELAEIILAETPKNMGQKRSIRLAQHLIDLAQQAAPAVTQSAYAVKAVTALAKDVERIDGLKAETITEMANVAKNLSEVKLLMTIPGIGEKTALCLIAELGDVRRFHSANAINAYIGIDLILYESGQYQAGMHIRKRGNAYARKILYKAIMNIVSVAQYHPTRISTTYKRKKQSAQSKKKTTKKIAIAAMSQFNRLMRHLILNNEAYDSTTFTPEQ</sequence>
<evidence type="ECO:0000313" key="4">
    <source>
        <dbReference type="EMBL" id="QEA52586.1"/>
    </source>
</evidence>
<dbReference type="EMBL" id="CP042392">
    <property type="protein sequence ID" value="QEA52573.1"/>
    <property type="molecule type" value="Genomic_DNA"/>
</dbReference>
<protein>
    <submittedName>
        <fullName evidence="3">IS110 family transposase</fullName>
    </submittedName>
</protein>
<dbReference type="NCBIfam" id="NF033542">
    <property type="entry name" value="transpos_IS110"/>
    <property type="match status" value="1"/>
</dbReference>
<evidence type="ECO:0000313" key="3">
    <source>
        <dbReference type="EMBL" id="QEA52573.1"/>
    </source>
</evidence>
<dbReference type="PANTHER" id="PTHR33055:SF17">
    <property type="entry name" value="THIRD ORF IN TRANSPOSON ISC1491"/>
    <property type="match status" value="1"/>
</dbReference>
<dbReference type="EMBL" id="CP042392">
    <property type="protein sequence ID" value="QEA52586.1"/>
    <property type="molecule type" value="Genomic_DNA"/>
</dbReference>
<dbReference type="AlphaFoldDB" id="A0A5B8TCV7"/>
<dbReference type="Proteomes" id="UP000321772">
    <property type="component" value="Chromosome"/>
</dbReference>
<dbReference type="InterPro" id="IPR047650">
    <property type="entry name" value="Transpos_IS110"/>
</dbReference>
<name>A0A5B8TCV7_9LACO</name>
<evidence type="ECO:0000259" key="1">
    <source>
        <dbReference type="Pfam" id="PF01548"/>
    </source>
</evidence>
<dbReference type="GO" id="GO:0006313">
    <property type="term" value="P:DNA transposition"/>
    <property type="evidence" value="ECO:0007669"/>
    <property type="project" value="InterPro"/>
</dbReference>
<organism evidence="3 5">
    <name type="scientific">Loigolactobacillus coryniformis</name>
    <dbReference type="NCBI Taxonomy" id="1610"/>
    <lineage>
        <taxon>Bacteria</taxon>
        <taxon>Bacillati</taxon>
        <taxon>Bacillota</taxon>
        <taxon>Bacilli</taxon>
        <taxon>Lactobacillales</taxon>
        <taxon>Lactobacillaceae</taxon>
        <taxon>Loigolactobacillus</taxon>
    </lineage>
</organism>